<sequence length="241" mass="25504">MSTTYVPALGLLPVGFGLGPEVQAAIAAVSAGSGGSLSPDVVQRIARSAPSSAPYPKFGRYYSAPYDTLTPTAVVKDRLYWVPIYIPYGAQMNNVGFKVTTAAAGAAKISLHPAGSMGQPMQALGVTAPLDTSTVGDKEGALVWFNPTFDPENQDGPPPNYVEPGLYFLGIVFSGTPTINWHSSTSDGAWRQSAYGATASDSTVAPYHQYSGQTYAAALPEFYGVSTDGTLQKEPHVWWRM</sequence>
<reference evidence="1" key="1">
    <citation type="journal article" date="2024" name="J. Gen. Virol.">
        <title>Novel phages of Pseudomonas syringae unveil numerous potential auxiliary metabolic genes.</title>
        <authorList>
            <person name="Feltin C."/>
            <person name="Garneau J.R."/>
            <person name="Morris C.E."/>
            <person name="Berard A."/>
            <person name="Torres-Barcelo C."/>
        </authorList>
    </citation>
    <scope>NUCLEOTIDE SEQUENCE</scope>
</reference>
<protein>
    <submittedName>
        <fullName evidence="1">Uncharacterized protein</fullName>
    </submittedName>
</protein>
<dbReference type="EMBL" id="PP179332">
    <property type="protein sequence ID" value="XAI71124.1"/>
    <property type="molecule type" value="Genomic_DNA"/>
</dbReference>
<evidence type="ECO:0000313" key="1">
    <source>
        <dbReference type="EMBL" id="XAI71124.1"/>
    </source>
</evidence>
<accession>A0AAU6W3F6</accession>
<organism evidence="1">
    <name type="scientific">Pseudomonas phage Cygsa01</name>
    <dbReference type="NCBI Taxonomy" id="3138529"/>
    <lineage>
        <taxon>Viruses</taxon>
    </lineage>
</organism>
<gene>
    <name evidence="1" type="ORF">Cygsa01_00078</name>
</gene>
<name>A0AAU6W3F6_9VIRU</name>
<proteinExistence type="predicted"/>